<name>A0A3M6TDB4_POCDA</name>
<comment type="caution">
    <text evidence="1">The sequence shown here is derived from an EMBL/GenBank/DDBJ whole genome shotgun (WGS) entry which is preliminary data.</text>
</comment>
<dbReference type="EMBL" id="RCHS01003817">
    <property type="protein sequence ID" value="RMX39376.1"/>
    <property type="molecule type" value="Genomic_DNA"/>
</dbReference>
<keyword evidence="2" id="KW-1185">Reference proteome</keyword>
<proteinExistence type="predicted"/>
<dbReference type="AlphaFoldDB" id="A0A3M6TDB4"/>
<dbReference type="Proteomes" id="UP000275408">
    <property type="component" value="Unassembled WGS sequence"/>
</dbReference>
<dbReference type="InterPro" id="IPR004244">
    <property type="entry name" value="Transposase_22"/>
</dbReference>
<reference evidence="1 2" key="1">
    <citation type="journal article" date="2018" name="Sci. Rep.">
        <title>Comparative analysis of the Pocillopora damicornis genome highlights role of immune system in coral evolution.</title>
        <authorList>
            <person name="Cunning R."/>
            <person name="Bay R.A."/>
            <person name="Gillette P."/>
            <person name="Baker A.C."/>
            <person name="Traylor-Knowles N."/>
        </authorList>
    </citation>
    <scope>NUCLEOTIDE SEQUENCE [LARGE SCALE GENOMIC DNA]</scope>
    <source>
        <strain evidence="1">RSMAS</strain>
        <tissue evidence="1">Whole animal</tissue>
    </source>
</reference>
<accession>A0A3M6TDB4</accession>
<evidence type="ECO:0000313" key="1">
    <source>
        <dbReference type="EMBL" id="RMX39376.1"/>
    </source>
</evidence>
<feature type="non-terminal residue" evidence="1">
    <location>
        <position position="442"/>
    </location>
</feature>
<sequence length="442" mass="51616">LALGNNRSLWERPHSDLPNLCNTIKILGVYFGYDAKQRDELNFRNILKSLKKRINLWKWRGLSLLGRIQIIKTYAIPKLIASVLPVSKDLIKEADSLFYYFIWNGKDEVKRNVMISEVEKGGLNMLDIDSMVRSRRVICIKKSPWKAFLNEILIPVGGRLILHCNFDTSKLKDKDKQIEYLHTQHLYLESYSRRENLKFFGIPESEASASEGKDAVGTIDVLRDFLHDVLGFGVPKRNMEFQREHRFSKSVRGKPRPILARFLRYQDHETVLRARFELKDTEYMILQDFPQEIMKRRRKQMPKLKEAKKRGQKVSFKNSNKAKSSVRKILATDGALTSDPKKIMNELELFYSNLYDVEISRNWSVLKQNMINCTQGAIIRSRTSDVNKKYLEDYKSPRGKLFQIRFISLLVGGSYRIFLQTMFRCVVRSKCKNAQLATLNCI</sequence>
<dbReference type="Gene3D" id="3.30.70.1820">
    <property type="entry name" value="L1 transposable element, RRM domain"/>
    <property type="match status" value="1"/>
</dbReference>
<gene>
    <name evidence="1" type="ORF">pdam_00005983</name>
</gene>
<dbReference type="PANTHER" id="PTHR11505">
    <property type="entry name" value="L1 TRANSPOSABLE ELEMENT-RELATED"/>
    <property type="match status" value="1"/>
</dbReference>
<evidence type="ECO:0000313" key="2">
    <source>
        <dbReference type="Proteomes" id="UP000275408"/>
    </source>
</evidence>
<protein>
    <submittedName>
        <fullName evidence="1">Uncharacterized protein</fullName>
    </submittedName>
</protein>
<organism evidence="1 2">
    <name type="scientific">Pocillopora damicornis</name>
    <name type="common">Cauliflower coral</name>
    <name type="synonym">Millepora damicornis</name>
    <dbReference type="NCBI Taxonomy" id="46731"/>
    <lineage>
        <taxon>Eukaryota</taxon>
        <taxon>Metazoa</taxon>
        <taxon>Cnidaria</taxon>
        <taxon>Anthozoa</taxon>
        <taxon>Hexacorallia</taxon>
        <taxon>Scleractinia</taxon>
        <taxon>Astrocoeniina</taxon>
        <taxon>Pocilloporidae</taxon>
        <taxon>Pocillopora</taxon>
    </lineage>
</organism>
<feature type="non-terminal residue" evidence="1">
    <location>
        <position position="1"/>
    </location>
</feature>